<dbReference type="OrthoDB" id="4062651at2759"/>
<dbReference type="InterPro" id="IPR011009">
    <property type="entry name" value="Kinase-like_dom_sf"/>
</dbReference>
<name>G4TN30_SERID</name>
<evidence type="ECO:0000313" key="2">
    <source>
        <dbReference type="Proteomes" id="UP000007148"/>
    </source>
</evidence>
<organism evidence="1 2">
    <name type="scientific">Serendipita indica (strain DSM 11827)</name>
    <name type="common">Root endophyte fungus</name>
    <name type="synonym">Piriformospora indica</name>
    <dbReference type="NCBI Taxonomy" id="1109443"/>
    <lineage>
        <taxon>Eukaryota</taxon>
        <taxon>Fungi</taxon>
        <taxon>Dikarya</taxon>
        <taxon>Basidiomycota</taxon>
        <taxon>Agaricomycotina</taxon>
        <taxon>Agaricomycetes</taxon>
        <taxon>Sebacinales</taxon>
        <taxon>Serendipitaceae</taxon>
        <taxon>Serendipita</taxon>
    </lineage>
</organism>
<evidence type="ECO:0008006" key="3">
    <source>
        <dbReference type="Google" id="ProtNLM"/>
    </source>
</evidence>
<dbReference type="InParanoid" id="G4TN30"/>
<keyword evidence="2" id="KW-1185">Reference proteome</keyword>
<dbReference type="HOGENOM" id="CLU_013871_3_1_1"/>
<evidence type="ECO:0000313" key="1">
    <source>
        <dbReference type="EMBL" id="CCA72723.1"/>
    </source>
</evidence>
<dbReference type="AlphaFoldDB" id="G4TN30"/>
<accession>G4TN30</accession>
<comment type="caution">
    <text evidence="1">The sequence shown here is derived from an EMBL/GenBank/DDBJ whole genome shotgun (WGS) entry which is preliminary data.</text>
</comment>
<dbReference type="EMBL" id="CAFZ01000180">
    <property type="protein sequence ID" value="CCA72723.1"/>
    <property type="molecule type" value="Genomic_DNA"/>
</dbReference>
<gene>
    <name evidence="1" type="ORF">PIIN_06660</name>
</gene>
<proteinExistence type="predicted"/>
<dbReference type="SUPFAM" id="SSF56112">
    <property type="entry name" value="Protein kinase-like (PK-like)"/>
    <property type="match status" value="1"/>
</dbReference>
<sequence length="99" mass="11220">MGDHPFLEEHLSRVREAKELLHEHDYVFGDLGRGNILKPRDGIGVVLIDFDWCRKEGEKRYPLSINADSSCGWHLDAGPGARMLKAHDKHLFALLSQDA</sequence>
<dbReference type="Proteomes" id="UP000007148">
    <property type="component" value="Unassembled WGS sequence"/>
</dbReference>
<dbReference type="OMA" id="FELCERY"/>
<protein>
    <recommendedName>
        <fullName evidence="3">Protein kinase domain-containing protein</fullName>
    </recommendedName>
</protein>
<dbReference type="STRING" id="1109443.G4TN30"/>
<reference evidence="1 2" key="1">
    <citation type="journal article" date="2011" name="PLoS Pathog.">
        <title>Endophytic Life Strategies Decoded by Genome and Transcriptome Analyses of the Mutualistic Root Symbiont Piriformospora indica.</title>
        <authorList>
            <person name="Zuccaro A."/>
            <person name="Lahrmann U."/>
            <person name="Guldener U."/>
            <person name="Langen G."/>
            <person name="Pfiffi S."/>
            <person name="Biedenkopf D."/>
            <person name="Wong P."/>
            <person name="Samans B."/>
            <person name="Grimm C."/>
            <person name="Basiewicz M."/>
            <person name="Murat C."/>
            <person name="Martin F."/>
            <person name="Kogel K.H."/>
        </authorList>
    </citation>
    <scope>NUCLEOTIDE SEQUENCE [LARGE SCALE GENOMIC DNA]</scope>
    <source>
        <strain evidence="1 2">DSM 11827</strain>
    </source>
</reference>